<feature type="transmembrane region" description="Helical" evidence="1">
    <location>
        <begin position="56"/>
        <end position="86"/>
    </location>
</feature>
<keyword evidence="1" id="KW-0812">Transmembrane</keyword>
<feature type="transmembrane region" description="Helical" evidence="1">
    <location>
        <begin position="281"/>
        <end position="302"/>
    </location>
</feature>
<feature type="transmembrane region" description="Helical" evidence="1">
    <location>
        <begin position="415"/>
        <end position="439"/>
    </location>
</feature>
<organism evidence="2 3">
    <name type="scientific">Arenicella chitinivorans</name>
    <dbReference type="NCBI Taxonomy" id="1329800"/>
    <lineage>
        <taxon>Bacteria</taxon>
        <taxon>Pseudomonadati</taxon>
        <taxon>Pseudomonadota</taxon>
        <taxon>Gammaproteobacteria</taxon>
        <taxon>Arenicellales</taxon>
        <taxon>Arenicellaceae</taxon>
        <taxon>Arenicella</taxon>
    </lineage>
</organism>
<proteinExistence type="predicted"/>
<evidence type="ECO:0000313" key="2">
    <source>
        <dbReference type="EMBL" id="GHA06611.1"/>
    </source>
</evidence>
<sequence>MPTSITILLAALGFIAFGYLSLVRSISKHSFAAHDGKVTVAGFFGGKLLRNLGSSAFFVSLPATSLLLFWGWGPAVMWLLAFHLLIESLCHLQYSAQSTELGVADHLLRAQKPLHAGIEQGLIQAFFLVSMAVVTALMATLIDRQSGLLFAILFLLPARALWRHPSTSFPTIARIVSGLVLLGMGLAMSDRLGFSIYGDWAPFGDTLSWLRFNNPTVIAAVLIVAILQLEQNQGFKQDLSSLAGLIICLLVIIVCVTIVWQAPLLDAPMNSAQVRSEGLPLFVSISLFVFAGFSALLIRLLIEEENSTAHSKQQFYRLQFGSFIHLAFLILLILSLAAAIGIGAWKTHYIEWTASLNILDQLNLSITTILNLVHDQAETGSVMHTLLLAALCFTGFSFMLMCADQLSLEEREPATLTSLVLEAKIPQAILIFIATAYFIAHGISLQVWLLIGMLGWVLFTHLMLGMTLSQAPSGRRKIYAGVCGLLIVTGYIQACLVILYWALAGQIVFVGCALVILICTTLLWPSAIRELLTAFQSAPEEQLF</sequence>
<feature type="transmembrane region" description="Helical" evidence="1">
    <location>
        <begin position="209"/>
        <end position="227"/>
    </location>
</feature>
<feature type="transmembrane region" description="Helical" evidence="1">
    <location>
        <begin position="382"/>
        <end position="403"/>
    </location>
</feature>
<feature type="transmembrane region" description="Helical" evidence="1">
    <location>
        <begin position="323"/>
        <end position="345"/>
    </location>
</feature>
<reference evidence="2" key="1">
    <citation type="journal article" date="2014" name="Int. J. Syst. Evol. Microbiol.">
        <title>Complete genome sequence of Corynebacterium casei LMG S-19264T (=DSM 44701T), isolated from a smear-ripened cheese.</title>
        <authorList>
            <consortium name="US DOE Joint Genome Institute (JGI-PGF)"/>
            <person name="Walter F."/>
            <person name="Albersmeier A."/>
            <person name="Kalinowski J."/>
            <person name="Ruckert C."/>
        </authorList>
    </citation>
    <scope>NUCLEOTIDE SEQUENCE</scope>
    <source>
        <strain evidence="2">KCTC 12711</strain>
    </source>
</reference>
<keyword evidence="3" id="KW-1185">Reference proteome</keyword>
<evidence type="ECO:0000256" key="1">
    <source>
        <dbReference type="SAM" id="Phobius"/>
    </source>
</evidence>
<dbReference type="RefSeq" id="WP_189399531.1">
    <property type="nucleotide sequence ID" value="NZ_BMXA01000002.1"/>
</dbReference>
<dbReference type="EMBL" id="BMXA01000002">
    <property type="protein sequence ID" value="GHA06611.1"/>
    <property type="molecule type" value="Genomic_DNA"/>
</dbReference>
<dbReference type="AlphaFoldDB" id="A0A918RQG5"/>
<feature type="transmembrane region" description="Helical" evidence="1">
    <location>
        <begin position="445"/>
        <end position="466"/>
    </location>
</feature>
<keyword evidence="1" id="KW-1133">Transmembrane helix</keyword>
<feature type="transmembrane region" description="Helical" evidence="1">
    <location>
        <begin position="507"/>
        <end position="524"/>
    </location>
</feature>
<accession>A0A918RQG5</accession>
<feature type="transmembrane region" description="Helical" evidence="1">
    <location>
        <begin position="121"/>
        <end position="139"/>
    </location>
</feature>
<evidence type="ECO:0000313" key="3">
    <source>
        <dbReference type="Proteomes" id="UP000614811"/>
    </source>
</evidence>
<dbReference type="Proteomes" id="UP000614811">
    <property type="component" value="Unassembled WGS sequence"/>
</dbReference>
<protein>
    <submittedName>
        <fullName evidence="2">Uncharacterized protein</fullName>
    </submittedName>
</protein>
<reference evidence="2" key="2">
    <citation type="submission" date="2020-09" db="EMBL/GenBank/DDBJ databases">
        <authorList>
            <person name="Sun Q."/>
            <person name="Kim S."/>
        </authorList>
    </citation>
    <scope>NUCLEOTIDE SEQUENCE</scope>
    <source>
        <strain evidence="2">KCTC 12711</strain>
    </source>
</reference>
<keyword evidence="1" id="KW-0472">Membrane</keyword>
<comment type="caution">
    <text evidence="2">The sequence shown here is derived from an EMBL/GenBank/DDBJ whole genome shotgun (WGS) entry which is preliminary data.</text>
</comment>
<feature type="transmembrane region" description="Helical" evidence="1">
    <location>
        <begin position="478"/>
        <end position="501"/>
    </location>
</feature>
<feature type="transmembrane region" description="Helical" evidence="1">
    <location>
        <begin position="171"/>
        <end position="189"/>
    </location>
</feature>
<feature type="transmembrane region" description="Helical" evidence="1">
    <location>
        <begin position="239"/>
        <end position="261"/>
    </location>
</feature>
<name>A0A918RQG5_9GAMM</name>
<gene>
    <name evidence="2" type="ORF">GCM10008090_15350</name>
</gene>